<name>A0ABX6CA02_9LACO</name>
<sequence length="432" mass="46139">MKGLLTSNGNTNRDSIACDTSTQLTGANVATLKQYGFSIVGRYLTGTVGVGPNKRAKNLTISEVNTITTGGLSIFPIYQDYDGDQAYFTASQGRLDALTARNAALSLGFPKGVTVYFAVDSDVLDGDIASVVLPYIKAVNAEMTYYKVGIYGTRNVCSHALAAGAATKCFVSDMSTGFSGNLGYKMPNNWGFDQFIEYSIGSLPIDQVAASGLDSGSDTFNIDPGQIMADTTHNLVSRLPGCAALWNVDFSVTSKFEYHDLLVDIYGEVIDKWDENNKKNMATLSVKKGKISGSLNETFTKYGDILVDIKQADMEATFNDIAAQLENGSISCSPKIRNGLVGLKFVFEASRDLGKKGKVSFTVIIEVYVHPGGFGIPDAVLAEAFASIPEYEKQLNPNLLPVLRGLVAAVLSIAIPEAIPLISSVGAELAID</sequence>
<dbReference type="Gene3D" id="3.20.20.80">
    <property type="entry name" value="Glycosidases"/>
    <property type="match status" value="1"/>
</dbReference>
<gene>
    <name evidence="2" type="ORF">LG542_08580</name>
</gene>
<dbReference type="InterPro" id="IPR015020">
    <property type="entry name" value="Rv2525c-like_Glyco_Hydro-like"/>
</dbReference>
<dbReference type="InterPro" id="IPR017853">
    <property type="entry name" value="GH"/>
</dbReference>
<reference evidence="2 3" key="1">
    <citation type="submission" date="2019-10" db="EMBL/GenBank/DDBJ databases">
        <title>Genome sequencing of Lactobacillus graminis.</title>
        <authorList>
            <person name="Kim K."/>
        </authorList>
    </citation>
    <scope>NUCLEOTIDE SEQUENCE [LARGE SCALE GENOMIC DNA]</scope>
    <source>
        <strain evidence="2 3">LG542</strain>
    </source>
</reference>
<evidence type="ECO:0000313" key="2">
    <source>
        <dbReference type="EMBL" id="QFP80264.1"/>
    </source>
</evidence>
<protein>
    <submittedName>
        <fullName evidence="2">DUF1906 domain-containing protein</fullName>
    </submittedName>
</protein>
<dbReference type="CDD" id="cd06418">
    <property type="entry name" value="GH25_BacA-like"/>
    <property type="match status" value="1"/>
</dbReference>
<dbReference type="EMBL" id="CP045007">
    <property type="protein sequence ID" value="QFP80264.1"/>
    <property type="molecule type" value="Genomic_DNA"/>
</dbReference>
<proteinExistence type="predicted"/>
<organism evidence="2 3">
    <name type="scientific">Latilactobacillus graminis</name>
    <dbReference type="NCBI Taxonomy" id="60519"/>
    <lineage>
        <taxon>Bacteria</taxon>
        <taxon>Bacillati</taxon>
        <taxon>Bacillota</taxon>
        <taxon>Bacilli</taxon>
        <taxon>Lactobacillales</taxon>
        <taxon>Lactobacillaceae</taxon>
        <taxon>Latilactobacillus</taxon>
    </lineage>
</organism>
<dbReference type="Proteomes" id="UP000326334">
    <property type="component" value="Chromosome"/>
</dbReference>
<keyword evidence="3" id="KW-1185">Reference proteome</keyword>
<evidence type="ECO:0000313" key="3">
    <source>
        <dbReference type="Proteomes" id="UP000326334"/>
    </source>
</evidence>
<dbReference type="SUPFAM" id="SSF51445">
    <property type="entry name" value="(Trans)glycosidases"/>
    <property type="match status" value="1"/>
</dbReference>
<dbReference type="Pfam" id="PF08924">
    <property type="entry name" value="Rv2525c_GlyHyd-like"/>
    <property type="match status" value="1"/>
</dbReference>
<feature type="domain" description="Rv2525c-like glycoside hydrolase-like" evidence="1">
    <location>
        <begin position="31"/>
        <end position="210"/>
    </location>
</feature>
<accession>A0ABX6CA02</accession>
<dbReference type="RefSeq" id="WP_083482009.1">
    <property type="nucleotide sequence ID" value="NZ_CP045007.1"/>
</dbReference>
<evidence type="ECO:0000259" key="1">
    <source>
        <dbReference type="Pfam" id="PF08924"/>
    </source>
</evidence>